<sequence length="175" mass="19031">MKEFSRSFKIERACSLGQGRSNGGSHLLATESVSTKVAEPRFYSLLRCSSSLQWLVVESEVAESAEGTVLIDTQKKELEEFKLKDHKAKNYLFQAIDLQSPSAPITTAVSLFPPVFKVHSQSQHSAPTAIAPRLSTTTAAVSDSVSDMDLKTNLLSVGQLQEKGKHGYGIIVTCT</sequence>
<comment type="caution">
    <text evidence="1">The sequence shown here is derived from an EMBL/GenBank/DDBJ whole genome shotgun (WGS) entry which is preliminary data.</text>
</comment>
<evidence type="ECO:0000313" key="2">
    <source>
        <dbReference type="Proteomes" id="UP000827721"/>
    </source>
</evidence>
<reference evidence="1 2" key="1">
    <citation type="submission" date="2021-02" db="EMBL/GenBank/DDBJ databases">
        <title>Plant Genome Project.</title>
        <authorList>
            <person name="Zhang R.-G."/>
        </authorList>
    </citation>
    <scope>NUCLEOTIDE SEQUENCE [LARGE SCALE GENOMIC DNA]</scope>
    <source>
        <tissue evidence="1">Leaves</tissue>
    </source>
</reference>
<protein>
    <submittedName>
        <fullName evidence="1">Uncharacterized protein</fullName>
    </submittedName>
</protein>
<accession>A0ABQ8GYA4</accession>
<gene>
    <name evidence="1" type="ORF">JRO89_XSUnG0127200</name>
</gene>
<keyword evidence="2" id="KW-1185">Reference proteome</keyword>
<organism evidence="1 2">
    <name type="scientific">Xanthoceras sorbifolium</name>
    <dbReference type="NCBI Taxonomy" id="99658"/>
    <lineage>
        <taxon>Eukaryota</taxon>
        <taxon>Viridiplantae</taxon>
        <taxon>Streptophyta</taxon>
        <taxon>Embryophyta</taxon>
        <taxon>Tracheophyta</taxon>
        <taxon>Spermatophyta</taxon>
        <taxon>Magnoliopsida</taxon>
        <taxon>eudicotyledons</taxon>
        <taxon>Gunneridae</taxon>
        <taxon>Pentapetalae</taxon>
        <taxon>rosids</taxon>
        <taxon>malvids</taxon>
        <taxon>Sapindales</taxon>
        <taxon>Sapindaceae</taxon>
        <taxon>Xanthoceroideae</taxon>
        <taxon>Xanthoceras</taxon>
    </lineage>
</organism>
<proteinExistence type="predicted"/>
<dbReference type="EMBL" id="JAFEMO010000319">
    <property type="protein sequence ID" value="KAH7521029.1"/>
    <property type="molecule type" value="Genomic_DNA"/>
</dbReference>
<dbReference type="Proteomes" id="UP000827721">
    <property type="component" value="Unassembled WGS sequence"/>
</dbReference>
<evidence type="ECO:0000313" key="1">
    <source>
        <dbReference type="EMBL" id="KAH7521029.1"/>
    </source>
</evidence>
<name>A0ABQ8GYA4_9ROSI</name>